<feature type="compositionally biased region" description="Polar residues" evidence="1">
    <location>
        <begin position="21"/>
        <end position="38"/>
    </location>
</feature>
<proteinExistence type="predicted"/>
<accession>A0A507AWJ8</accession>
<organism evidence="2 3">
    <name type="scientific">Thyridium curvatum</name>
    <dbReference type="NCBI Taxonomy" id="1093900"/>
    <lineage>
        <taxon>Eukaryota</taxon>
        <taxon>Fungi</taxon>
        <taxon>Dikarya</taxon>
        <taxon>Ascomycota</taxon>
        <taxon>Pezizomycotina</taxon>
        <taxon>Sordariomycetes</taxon>
        <taxon>Sordariomycetidae</taxon>
        <taxon>Thyridiales</taxon>
        <taxon>Thyridiaceae</taxon>
        <taxon>Thyridium</taxon>
    </lineage>
</organism>
<comment type="caution">
    <text evidence="2">The sequence shown here is derived from an EMBL/GenBank/DDBJ whole genome shotgun (WGS) entry which is preliminary data.</text>
</comment>
<dbReference type="InParanoid" id="A0A507AWJ8"/>
<keyword evidence="3" id="KW-1185">Reference proteome</keyword>
<dbReference type="GeneID" id="41974792"/>
<sequence length="78" mass="8111">MADNGTTVSMMYGETPLKPNHTFSAPQGSSMEQNQAQQRLSYGLDRFLAESPADGNIFAAMMFGGTASAPSTSSGTSA</sequence>
<gene>
    <name evidence="2" type="ORF">E0L32_007345</name>
</gene>
<dbReference type="AlphaFoldDB" id="A0A507AWJ8"/>
<name>A0A507AWJ8_9PEZI</name>
<dbReference type="Proteomes" id="UP000319257">
    <property type="component" value="Unassembled WGS sequence"/>
</dbReference>
<evidence type="ECO:0000313" key="2">
    <source>
        <dbReference type="EMBL" id="TPX11847.1"/>
    </source>
</evidence>
<evidence type="ECO:0000256" key="1">
    <source>
        <dbReference type="SAM" id="MobiDB-lite"/>
    </source>
</evidence>
<dbReference type="EMBL" id="SKBQ01000045">
    <property type="protein sequence ID" value="TPX11847.1"/>
    <property type="molecule type" value="Genomic_DNA"/>
</dbReference>
<evidence type="ECO:0000313" key="3">
    <source>
        <dbReference type="Proteomes" id="UP000319257"/>
    </source>
</evidence>
<dbReference type="RefSeq" id="XP_030993558.1">
    <property type="nucleotide sequence ID" value="XM_031142079.1"/>
</dbReference>
<feature type="region of interest" description="Disordered" evidence="1">
    <location>
        <begin position="1"/>
        <end position="38"/>
    </location>
</feature>
<protein>
    <submittedName>
        <fullName evidence="2">Uncharacterized protein</fullName>
    </submittedName>
</protein>
<reference evidence="2 3" key="1">
    <citation type="submission" date="2019-06" db="EMBL/GenBank/DDBJ databases">
        <title>Draft genome sequence of the filamentous fungus Phialemoniopsis curvata isolated from diesel fuel.</title>
        <authorList>
            <person name="Varaljay V.A."/>
            <person name="Lyon W.J."/>
            <person name="Crouch A.L."/>
            <person name="Drake C.E."/>
            <person name="Hollomon J.M."/>
            <person name="Nadeau L.J."/>
            <person name="Nunn H.S."/>
            <person name="Stevenson B.S."/>
            <person name="Bojanowski C.L."/>
            <person name="Crookes-Goodson W.J."/>
        </authorList>
    </citation>
    <scope>NUCLEOTIDE SEQUENCE [LARGE SCALE GENOMIC DNA]</scope>
    <source>
        <strain evidence="2 3">D216</strain>
    </source>
</reference>